<comment type="caution">
    <text evidence="2">The sequence shown here is derived from an EMBL/GenBank/DDBJ whole genome shotgun (WGS) entry which is preliminary data.</text>
</comment>
<dbReference type="PROSITE" id="PS50994">
    <property type="entry name" value="INTEGRASE"/>
    <property type="match status" value="1"/>
</dbReference>
<evidence type="ECO:0000313" key="2">
    <source>
        <dbReference type="EMBL" id="KAL0265942.1"/>
    </source>
</evidence>
<feature type="domain" description="Integrase catalytic" evidence="1">
    <location>
        <begin position="146"/>
        <end position="226"/>
    </location>
</feature>
<dbReference type="InterPro" id="IPR001584">
    <property type="entry name" value="Integrase_cat-core"/>
</dbReference>
<gene>
    <name evidence="2" type="ORF">PYX00_011659</name>
</gene>
<proteinExistence type="predicted"/>
<dbReference type="AlphaFoldDB" id="A0AAW2H8D4"/>
<dbReference type="Pfam" id="PF00665">
    <property type="entry name" value="rve"/>
    <property type="match status" value="1"/>
</dbReference>
<dbReference type="GO" id="GO:0003676">
    <property type="term" value="F:nucleic acid binding"/>
    <property type="evidence" value="ECO:0007669"/>
    <property type="project" value="InterPro"/>
</dbReference>
<organism evidence="2">
    <name type="scientific">Menopon gallinae</name>
    <name type="common">poultry shaft louse</name>
    <dbReference type="NCBI Taxonomy" id="328185"/>
    <lineage>
        <taxon>Eukaryota</taxon>
        <taxon>Metazoa</taxon>
        <taxon>Ecdysozoa</taxon>
        <taxon>Arthropoda</taxon>
        <taxon>Hexapoda</taxon>
        <taxon>Insecta</taxon>
        <taxon>Pterygota</taxon>
        <taxon>Neoptera</taxon>
        <taxon>Paraneoptera</taxon>
        <taxon>Psocodea</taxon>
        <taxon>Troctomorpha</taxon>
        <taxon>Phthiraptera</taxon>
        <taxon>Amblycera</taxon>
        <taxon>Menoponidae</taxon>
        <taxon>Menopon</taxon>
    </lineage>
</organism>
<sequence>MLRGRRFLLVMNHKALKRIREKPYIANTRINKWIEGIQEFDFVVRYNKGPDLVVPDALSRHHEGKEAEKAKSKEIGERVKRGKWSKHIERINGKEYWIFDDGRTAEVPEGWYYWPGIKETIRNVVKGCETFQINNRKKMGGCEFVATSRPLEKVGVDVTEVKDEERYILVIVDYFIRKLWARPLRNKTSSGILKMVERWLDQYMKVEELISDNGREFCNSDFLEMCIRRTYYAGIWCTPLVAWKDEFGEVATQNSSVSKYGERFRKGYREQFSVGDKVQIALGGRSKEAKGRFTGLGEVVERFERGSYLVRKEVGRFAKKRHHDLEAITEP</sequence>
<dbReference type="InterPro" id="IPR050951">
    <property type="entry name" value="Retrovirus_Pol_polyprotein"/>
</dbReference>
<dbReference type="Gene3D" id="3.30.420.10">
    <property type="entry name" value="Ribonuclease H-like superfamily/Ribonuclease H"/>
    <property type="match status" value="1"/>
</dbReference>
<dbReference type="InterPro" id="IPR012337">
    <property type="entry name" value="RNaseH-like_sf"/>
</dbReference>
<dbReference type="EMBL" id="JARGDH010000006">
    <property type="protein sequence ID" value="KAL0265942.1"/>
    <property type="molecule type" value="Genomic_DNA"/>
</dbReference>
<protein>
    <recommendedName>
        <fullName evidence="1">Integrase catalytic domain-containing protein</fullName>
    </recommendedName>
</protein>
<dbReference type="PANTHER" id="PTHR37984:SF5">
    <property type="entry name" value="PROTEIN NYNRIN-LIKE"/>
    <property type="match status" value="1"/>
</dbReference>
<dbReference type="SUPFAM" id="SSF53098">
    <property type="entry name" value="Ribonuclease H-like"/>
    <property type="match status" value="1"/>
</dbReference>
<dbReference type="GO" id="GO:0015074">
    <property type="term" value="P:DNA integration"/>
    <property type="evidence" value="ECO:0007669"/>
    <property type="project" value="InterPro"/>
</dbReference>
<name>A0AAW2H8D4_9NEOP</name>
<evidence type="ECO:0000259" key="1">
    <source>
        <dbReference type="PROSITE" id="PS50994"/>
    </source>
</evidence>
<accession>A0AAW2H8D4</accession>
<dbReference type="PANTHER" id="PTHR37984">
    <property type="entry name" value="PROTEIN CBG26694"/>
    <property type="match status" value="1"/>
</dbReference>
<dbReference type="InterPro" id="IPR036397">
    <property type="entry name" value="RNaseH_sf"/>
</dbReference>
<reference evidence="2" key="1">
    <citation type="journal article" date="2024" name="Gigascience">
        <title>Chromosome-level genome of the poultry shaft louse Menopon gallinae provides insight into the host-switching and adaptive evolution of parasitic lice.</title>
        <authorList>
            <person name="Xu Y."/>
            <person name="Ma L."/>
            <person name="Liu S."/>
            <person name="Liang Y."/>
            <person name="Liu Q."/>
            <person name="He Z."/>
            <person name="Tian L."/>
            <person name="Duan Y."/>
            <person name="Cai W."/>
            <person name="Li H."/>
            <person name="Song F."/>
        </authorList>
    </citation>
    <scope>NUCLEOTIDE SEQUENCE</scope>
    <source>
        <strain evidence="2">Cailab_2023a</strain>
    </source>
</reference>